<name>A0A382L8K2_9ZZZZ</name>
<sequence>VENPNLLFPNQPAEYACQQEHGR</sequence>
<proteinExistence type="predicted"/>
<protein>
    <submittedName>
        <fullName evidence="2">Uncharacterized protein</fullName>
    </submittedName>
</protein>
<feature type="non-terminal residue" evidence="2">
    <location>
        <position position="23"/>
    </location>
</feature>
<accession>A0A382L8K2</accession>
<reference evidence="2" key="1">
    <citation type="submission" date="2018-05" db="EMBL/GenBank/DDBJ databases">
        <authorList>
            <person name="Lanie J.A."/>
            <person name="Ng W.-L."/>
            <person name="Kazmierczak K.M."/>
            <person name="Andrzejewski T.M."/>
            <person name="Davidsen T.M."/>
            <person name="Wayne K.J."/>
            <person name="Tettelin H."/>
            <person name="Glass J.I."/>
            <person name="Rusch D."/>
            <person name="Podicherti R."/>
            <person name="Tsui H.-C.T."/>
            <person name="Winkler M.E."/>
        </authorList>
    </citation>
    <scope>NUCLEOTIDE SEQUENCE</scope>
</reference>
<evidence type="ECO:0000313" key="2">
    <source>
        <dbReference type="EMBL" id="SVC33010.1"/>
    </source>
</evidence>
<organism evidence="2">
    <name type="scientific">marine metagenome</name>
    <dbReference type="NCBI Taxonomy" id="408172"/>
    <lineage>
        <taxon>unclassified sequences</taxon>
        <taxon>metagenomes</taxon>
        <taxon>ecological metagenomes</taxon>
    </lineage>
</organism>
<feature type="region of interest" description="Disordered" evidence="1">
    <location>
        <begin position="1"/>
        <end position="23"/>
    </location>
</feature>
<dbReference type="EMBL" id="UINC01085451">
    <property type="protein sequence ID" value="SVC33010.1"/>
    <property type="molecule type" value="Genomic_DNA"/>
</dbReference>
<evidence type="ECO:0000256" key="1">
    <source>
        <dbReference type="SAM" id="MobiDB-lite"/>
    </source>
</evidence>
<gene>
    <name evidence="2" type="ORF">METZ01_LOCUS285864</name>
</gene>
<feature type="non-terminal residue" evidence="2">
    <location>
        <position position="1"/>
    </location>
</feature>
<dbReference type="AlphaFoldDB" id="A0A382L8K2"/>